<dbReference type="KEGG" id="bsb:Bresu_2255"/>
<dbReference type="EMBL" id="CP002102">
    <property type="protein sequence ID" value="ADL01565.1"/>
    <property type="molecule type" value="Genomic_DNA"/>
</dbReference>
<dbReference type="STRING" id="633149.Bresu_2255"/>
<gene>
    <name evidence="1" type="ordered locus">Bresu_2255</name>
</gene>
<name>D9QJK4_BRESC</name>
<evidence type="ECO:0000313" key="1">
    <source>
        <dbReference type="EMBL" id="ADL01565.1"/>
    </source>
</evidence>
<dbReference type="Proteomes" id="UP000002696">
    <property type="component" value="Chromosome"/>
</dbReference>
<dbReference type="AlphaFoldDB" id="D9QJK4"/>
<dbReference type="eggNOG" id="ENOG5033FMD">
    <property type="taxonomic scope" value="Bacteria"/>
</dbReference>
<proteinExistence type="predicted"/>
<protein>
    <submittedName>
        <fullName evidence="1">Uncharacterized protein</fullName>
    </submittedName>
</protein>
<accession>D9QJK4</accession>
<keyword evidence="2" id="KW-1185">Reference proteome</keyword>
<dbReference type="RefSeq" id="WP_013269666.1">
    <property type="nucleotide sequence ID" value="NC_014375.1"/>
</dbReference>
<dbReference type="InParanoid" id="D9QJK4"/>
<reference evidence="2" key="1">
    <citation type="journal article" date="2011" name="J. Bacteriol.">
        <title>Genome sequences of eight morphologically diverse alphaproteobacteria.</title>
        <authorList>
            <consortium name="US DOE Joint Genome Institute"/>
            <person name="Brown P.J."/>
            <person name="Kysela D.T."/>
            <person name="Buechlein A."/>
            <person name="Hemmerich C."/>
            <person name="Brun Y.V."/>
        </authorList>
    </citation>
    <scope>NUCLEOTIDE SEQUENCE [LARGE SCALE GENOMIC DNA]</scope>
    <source>
        <strain evidence="2">ATCC 15264 / DSM 4735 / LMG 14903 / NBRC 16000 / CB 81</strain>
    </source>
</reference>
<dbReference type="OrthoDB" id="8447264at2"/>
<dbReference type="BioCyc" id="BSUB633149:G1GM8-2254-MONOMER"/>
<evidence type="ECO:0000313" key="2">
    <source>
        <dbReference type="Proteomes" id="UP000002696"/>
    </source>
</evidence>
<organism evidence="1 2">
    <name type="scientific">Brevundimonas subvibrioides (strain ATCC 15264 / DSM 4735 / LMG 14903 / NBRC 16000 / CB 81)</name>
    <name type="common">Caulobacter subvibrioides</name>
    <dbReference type="NCBI Taxonomy" id="633149"/>
    <lineage>
        <taxon>Bacteria</taxon>
        <taxon>Pseudomonadati</taxon>
        <taxon>Pseudomonadota</taxon>
        <taxon>Alphaproteobacteria</taxon>
        <taxon>Caulobacterales</taxon>
        <taxon>Caulobacteraceae</taxon>
        <taxon>Brevundimonas</taxon>
    </lineage>
</organism>
<dbReference type="HOGENOM" id="CLU_1329844_0_0_5"/>
<sequence>MKKSSLTVGVDVPWVTSWTGEILQGVRPCASVGGRLALTQAEHAGYGRPEYSKNHLLRQRLTVTKMLCPMCGEATAPDDRVTQVARRIPAGRLRASGRGAGLSPHIGDEQVLIDAGAIAPLHRRCSDLSLQHCPHLRAEPDIDVRPFPARWTILPLLIEAIAPRPAGHALIPGMGAQTSVPVVTFLQLCGVSEEVDRAWRTRRKAA</sequence>